<evidence type="ECO:0000313" key="3">
    <source>
        <dbReference type="Proteomes" id="UP000076858"/>
    </source>
</evidence>
<evidence type="ECO:0008006" key="4">
    <source>
        <dbReference type="Google" id="ProtNLM"/>
    </source>
</evidence>
<feature type="chain" id="PRO_5007851559" description="Secreted protein" evidence="1">
    <location>
        <begin position="22"/>
        <end position="74"/>
    </location>
</feature>
<keyword evidence="1" id="KW-0732">Signal</keyword>
<dbReference type="EMBL" id="LRGB01003123">
    <property type="protein sequence ID" value="KZS04282.1"/>
    <property type="molecule type" value="Genomic_DNA"/>
</dbReference>
<comment type="caution">
    <text evidence="2">The sequence shown here is derived from an EMBL/GenBank/DDBJ whole genome shotgun (WGS) entry which is preliminary data.</text>
</comment>
<name>A0A164LNC9_9CRUS</name>
<organism evidence="2 3">
    <name type="scientific">Daphnia magna</name>
    <dbReference type="NCBI Taxonomy" id="35525"/>
    <lineage>
        <taxon>Eukaryota</taxon>
        <taxon>Metazoa</taxon>
        <taxon>Ecdysozoa</taxon>
        <taxon>Arthropoda</taxon>
        <taxon>Crustacea</taxon>
        <taxon>Branchiopoda</taxon>
        <taxon>Diplostraca</taxon>
        <taxon>Cladocera</taxon>
        <taxon>Anomopoda</taxon>
        <taxon>Daphniidae</taxon>
        <taxon>Daphnia</taxon>
    </lineage>
</organism>
<accession>A0A164LNC9</accession>
<protein>
    <recommendedName>
        <fullName evidence="4">Secreted protein</fullName>
    </recommendedName>
</protein>
<evidence type="ECO:0000256" key="1">
    <source>
        <dbReference type="SAM" id="SignalP"/>
    </source>
</evidence>
<feature type="signal peptide" evidence="1">
    <location>
        <begin position="1"/>
        <end position="21"/>
    </location>
</feature>
<dbReference type="Proteomes" id="UP000076858">
    <property type="component" value="Unassembled WGS sequence"/>
</dbReference>
<evidence type="ECO:0000313" key="2">
    <source>
        <dbReference type="EMBL" id="KZS04282.1"/>
    </source>
</evidence>
<gene>
    <name evidence="2" type="ORF">APZ42_032584</name>
</gene>
<keyword evidence="3" id="KW-1185">Reference proteome</keyword>
<proteinExistence type="predicted"/>
<sequence length="74" mass="8741">MSLTLRHIILLIFFSNSGTLGIVLDERNRFRGNFLSIHFIQRKANYYKHLLMNMNMNAFVDLDAENSNRHEKSL</sequence>
<reference evidence="2 3" key="1">
    <citation type="submission" date="2016-03" db="EMBL/GenBank/DDBJ databases">
        <title>EvidentialGene: Evidence-directed Construction of Genes on Genomes.</title>
        <authorList>
            <person name="Gilbert D.G."/>
            <person name="Choi J.-H."/>
            <person name="Mockaitis K."/>
            <person name="Colbourne J."/>
            <person name="Pfrender M."/>
        </authorList>
    </citation>
    <scope>NUCLEOTIDE SEQUENCE [LARGE SCALE GENOMIC DNA]</scope>
    <source>
        <strain evidence="2 3">Xinb3</strain>
        <tissue evidence="2">Complete organism</tissue>
    </source>
</reference>
<dbReference type="AlphaFoldDB" id="A0A164LNC9"/>